<organism evidence="2 3">
    <name type="scientific">Stentor coeruleus</name>
    <dbReference type="NCBI Taxonomy" id="5963"/>
    <lineage>
        <taxon>Eukaryota</taxon>
        <taxon>Sar</taxon>
        <taxon>Alveolata</taxon>
        <taxon>Ciliophora</taxon>
        <taxon>Postciliodesmatophora</taxon>
        <taxon>Heterotrichea</taxon>
        <taxon>Heterotrichida</taxon>
        <taxon>Stentoridae</taxon>
        <taxon>Stentor</taxon>
    </lineage>
</organism>
<feature type="region of interest" description="Disordered" evidence="1">
    <location>
        <begin position="22"/>
        <end position="76"/>
    </location>
</feature>
<evidence type="ECO:0000313" key="3">
    <source>
        <dbReference type="Proteomes" id="UP000187209"/>
    </source>
</evidence>
<comment type="caution">
    <text evidence="2">The sequence shown here is derived from an EMBL/GenBank/DDBJ whole genome shotgun (WGS) entry which is preliminary data.</text>
</comment>
<reference evidence="2 3" key="1">
    <citation type="submission" date="2016-11" db="EMBL/GenBank/DDBJ databases">
        <title>The macronuclear genome of Stentor coeruleus: a giant cell with tiny introns.</title>
        <authorList>
            <person name="Slabodnick M."/>
            <person name="Ruby J.G."/>
            <person name="Reiff S.B."/>
            <person name="Swart E.C."/>
            <person name="Gosai S."/>
            <person name="Prabakaran S."/>
            <person name="Witkowska E."/>
            <person name="Larue G.E."/>
            <person name="Fisher S."/>
            <person name="Freeman R.M."/>
            <person name="Gunawardena J."/>
            <person name="Chu W."/>
            <person name="Stover N.A."/>
            <person name="Gregory B.D."/>
            <person name="Nowacki M."/>
            <person name="Derisi J."/>
            <person name="Roy S.W."/>
            <person name="Marshall W.F."/>
            <person name="Sood P."/>
        </authorList>
    </citation>
    <scope>NUCLEOTIDE SEQUENCE [LARGE SCALE GENOMIC DNA]</scope>
    <source>
        <strain evidence="2">WM001</strain>
    </source>
</reference>
<accession>A0A1R2CH73</accession>
<protein>
    <recommendedName>
        <fullName evidence="4">Zinc finger LSD1-type domain-containing protein</fullName>
    </recommendedName>
</protein>
<name>A0A1R2CH73_9CILI</name>
<evidence type="ECO:0000313" key="2">
    <source>
        <dbReference type="EMBL" id="OMJ88379.1"/>
    </source>
</evidence>
<proteinExistence type="predicted"/>
<dbReference type="OrthoDB" id="325080at2759"/>
<dbReference type="EMBL" id="MPUH01000152">
    <property type="protein sequence ID" value="OMJ88379.1"/>
    <property type="molecule type" value="Genomic_DNA"/>
</dbReference>
<keyword evidence="3" id="KW-1185">Reference proteome</keyword>
<evidence type="ECO:0000256" key="1">
    <source>
        <dbReference type="SAM" id="MobiDB-lite"/>
    </source>
</evidence>
<dbReference type="Proteomes" id="UP000187209">
    <property type="component" value="Unassembled WGS sequence"/>
</dbReference>
<evidence type="ECO:0008006" key="4">
    <source>
        <dbReference type="Google" id="ProtNLM"/>
    </source>
</evidence>
<dbReference type="AlphaFoldDB" id="A0A1R2CH73"/>
<gene>
    <name evidence="2" type="ORF">SteCoe_9697</name>
</gene>
<sequence>MANKASMAIELKDFSSYPVLEEEIKSVPPPPVENKITSLPPPSIPQTNLGSDVQRPVSSPPGLTPVVPVQSNPPPLSYAEEQRLKQQQANLQAPRAYPNLPLPPQRNTLPASQEGFSTVTCCGCRGIISHPISAYIVVCSNCRASTATKPLINISCVYCMATSYYPADSGQVRCRCGAVYSVRAG</sequence>